<dbReference type="PANTHER" id="PTHR43546">
    <property type="entry name" value="UPF0173 METAL-DEPENDENT HYDROLASE MJ1163-RELATED"/>
    <property type="match status" value="1"/>
</dbReference>
<reference evidence="2" key="1">
    <citation type="submission" date="2021-01" db="EMBL/GenBank/DDBJ databases">
        <authorList>
            <person name="Zhong Y.L."/>
        </authorList>
    </citation>
    <scope>NUCLEOTIDE SEQUENCE</scope>
    <source>
        <strain evidence="2">KCTC 23302</strain>
    </source>
</reference>
<accession>A0A936ZMV5</accession>
<keyword evidence="3" id="KW-1185">Reference proteome</keyword>
<evidence type="ECO:0000259" key="1">
    <source>
        <dbReference type="SMART" id="SM00849"/>
    </source>
</evidence>
<proteinExistence type="predicted"/>
<dbReference type="InterPro" id="IPR036866">
    <property type="entry name" value="RibonucZ/Hydroxyglut_hydro"/>
</dbReference>
<dbReference type="AlphaFoldDB" id="A0A936ZMV5"/>
<sequence>MALLINQGCAMVKVKISEKINPIPQKVTIRENITLTTWGAIKVNKSHFFPSSFQLKIDDKIIYIDPVRVGKIEQADYILITHAHPDHFSVKDINNLLKNETKIICSKGVSKKLRHIKNKIQVVKPNQKLQFEEFSIEPTFAYNTKSVFLWIKAHPKSKENVGYVITLKNGLKIYHAGDTDYISEMEELMDINVALVPIGGDNLTMNEGEAAKIINKIGPEIVIPMHYEIKNSEELNRFETLINSTTKVIKLN</sequence>
<feature type="domain" description="Metallo-beta-lactamase" evidence="1">
    <location>
        <begin position="49"/>
        <end position="226"/>
    </location>
</feature>
<dbReference type="PANTHER" id="PTHR43546:SF8">
    <property type="entry name" value="METALLO-BETA-LACTAMASE DOMAIN-CONTAINING PROTEIN"/>
    <property type="match status" value="1"/>
</dbReference>
<dbReference type="RefSeq" id="WP_201916188.1">
    <property type="nucleotide sequence ID" value="NZ_BAABAX010000001.1"/>
</dbReference>
<protein>
    <submittedName>
        <fullName evidence="2">MBL fold metallo-hydrolase</fullName>
    </submittedName>
</protein>
<comment type="caution">
    <text evidence="2">The sequence shown here is derived from an EMBL/GenBank/DDBJ whole genome shotgun (WGS) entry which is preliminary data.</text>
</comment>
<gene>
    <name evidence="2" type="ORF">JJQ60_01535</name>
</gene>
<dbReference type="Pfam" id="PF13483">
    <property type="entry name" value="Lactamase_B_3"/>
    <property type="match status" value="1"/>
</dbReference>
<evidence type="ECO:0000313" key="3">
    <source>
        <dbReference type="Proteomes" id="UP000651057"/>
    </source>
</evidence>
<organism evidence="2 3">
    <name type="scientific">Aquimarina mytili</name>
    <dbReference type="NCBI Taxonomy" id="874423"/>
    <lineage>
        <taxon>Bacteria</taxon>
        <taxon>Pseudomonadati</taxon>
        <taxon>Bacteroidota</taxon>
        <taxon>Flavobacteriia</taxon>
        <taxon>Flavobacteriales</taxon>
        <taxon>Flavobacteriaceae</taxon>
        <taxon>Aquimarina</taxon>
    </lineage>
</organism>
<dbReference type="Gene3D" id="3.60.15.10">
    <property type="entry name" value="Ribonuclease Z/Hydroxyacylglutathione hydrolase-like"/>
    <property type="match status" value="1"/>
</dbReference>
<dbReference type="InterPro" id="IPR050114">
    <property type="entry name" value="UPF0173_UPF0282_UlaG_hydrolase"/>
</dbReference>
<dbReference type="EMBL" id="JAERQJ010000001">
    <property type="protein sequence ID" value="MBL0682187.1"/>
    <property type="molecule type" value="Genomic_DNA"/>
</dbReference>
<dbReference type="Proteomes" id="UP000651057">
    <property type="component" value="Unassembled WGS sequence"/>
</dbReference>
<evidence type="ECO:0000313" key="2">
    <source>
        <dbReference type="EMBL" id="MBL0682187.1"/>
    </source>
</evidence>
<name>A0A936ZMV5_9FLAO</name>
<dbReference type="SMART" id="SM00849">
    <property type="entry name" value="Lactamase_B"/>
    <property type="match status" value="1"/>
</dbReference>
<dbReference type="SUPFAM" id="SSF56281">
    <property type="entry name" value="Metallo-hydrolase/oxidoreductase"/>
    <property type="match status" value="1"/>
</dbReference>
<dbReference type="InterPro" id="IPR001279">
    <property type="entry name" value="Metallo-B-lactamas"/>
</dbReference>